<dbReference type="PANTHER" id="PTHR31138:SF1">
    <property type="entry name" value="PDZ DOMAIN-CONTAINING PROTEIN"/>
    <property type="match status" value="1"/>
</dbReference>
<dbReference type="Pfam" id="PF19343">
    <property type="entry name" value="HAM1_N"/>
    <property type="match status" value="3"/>
</dbReference>
<evidence type="ECO:0000259" key="2">
    <source>
        <dbReference type="Pfam" id="PF19343"/>
    </source>
</evidence>
<dbReference type="EMBL" id="JACGCI010000025">
    <property type="protein sequence ID" value="KAF6756632.1"/>
    <property type="molecule type" value="Genomic_DNA"/>
</dbReference>
<evidence type="ECO:0000313" key="3">
    <source>
        <dbReference type="EMBL" id="KAF6756632.1"/>
    </source>
</evidence>
<comment type="caution">
    <text evidence="3">The sequence shown here is derived from an EMBL/GenBank/DDBJ whole genome shotgun (WGS) entry which is preliminary data.</text>
</comment>
<dbReference type="Pfam" id="PF14613">
    <property type="entry name" value="HAM1_C"/>
    <property type="match status" value="1"/>
</dbReference>
<feature type="domain" description="HAM1-like C-terminal" evidence="1">
    <location>
        <begin position="606"/>
        <end position="698"/>
    </location>
</feature>
<evidence type="ECO:0000259" key="1">
    <source>
        <dbReference type="Pfam" id="PF14613"/>
    </source>
</evidence>
<name>A0A8H6MA38_9AGAR</name>
<feature type="domain" description="HAM1-like N-terminal" evidence="2">
    <location>
        <begin position="232"/>
        <end position="413"/>
    </location>
</feature>
<dbReference type="InterPro" id="IPR045967">
    <property type="entry name" value="HAM1-like_N"/>
</dbReference>
<feature type="domain" description="HAM1-like N-terminal" evidence="2">
    <location>
        <begin position="7"/>
        <end position="222"/>
    </location>
</feature>
<proteinExistence type="predicted"/>
<gene>
    <name evidence="3" type="ORF">DFP72DRAFT_963830</name>
</gene>
<accession>A0A8H6MA38</accession>
<protein>
    <submittedName>
        <fullName evidence="3">Uncharacterized protein</fullName>
    </submittedName>
</protein>
<organism evidence="3 4">
    <name type="scientific">Ephemerocybe angulata</name>
    <dbReference type="NCBI Taxonomy" id="980116"/>
    <lineage>
        <taxon>Eukaryota</taxon>
        <taxon>Fungi</taxon>
        <taxon>Dikarya</taxon>
        <taxon>Basidiomycota</taxon>
        <taxon>Agaricomycotina</taxon>
        <taxon>Agaricomycetes</taxon>
        <taxon>Agaricomycetidae</taxon>
        <taxon>Agaricales</taxon>
        <taxon>Agaricineae</taxon>
        <taxon>Psathyrellaceae</taxon>
        <taxon>Ephemerocybe</taxon>
    </lineage>
</organism>
<feature type="domain" description="HAM1-like N-terminal" evidence="2">
    <location>
        <begin position="447"/>
        <end position="574"/>
    </location>
</feature>
<dbReference type="InterPro" id="IPR027842">
    <property type="entry name" value="HAM1-like_C"/>
</dbReference>
<dbReference type="OrthoDB" id="19394at2759"/>
<keyword evidence="4" id="KW-1185">Reference proteome</keyword>
<evidence type="ECO:0000313" key="4">
    <source>
        <dbReference type="Proteomes" id="UP000521943"/>
    </source>
</evidence>
<dbReference type="PANTHER" id="PTHR31138">
    <property type="entry name" value="CHROMOSOME 19, WHOLE GENOME SHOTGUN SEQUENCE"/>
    <property type="match status" value="1"/>
</dbReference>
<reference evidence="3 4" key="1">
    <citation type="submission" date="2020-07" db="EMBL/GenBank/DDBJ databases">
        <title>Comparative genomics of pyrophilous fungi reveals a link between fire events and developmental genes.</title>
        <authorList>
            <consortium name="DOE Joint Genome Institute"/>
            <person name="Steindorff A.S."/>
            <person name="Carver A."/>
            <person name="Calhoun S."/>
            <person name="Stillman K."/>
            <person name="Liu H."/>
            <person name="Lipzen A."/>
            <person name="Pangilinan J."/>
            <person name="Labutti K."/>
            <person name="Bruns T.D."/>
            <person name="Grigoriev I.V."/>
        </authorList>
    </citation>
    <scope>NUCLEOTIDE SEQUENCE [LARGE SCALE GENOMIC DNA]</scope>
    <source>
        <strain evidence="3 4">CBS 144469</strain>
    </source>
</reference>
<dbReference type="Proteomes" id="UP000521943">
    <property type="component" value="Unassembled WGS sequence"/>
</dbReference>
<dbReference type="AlphaFoldDB" id="A0A8H6MA38"/>
<sequence length="838" mass="93051">MDKASSVTAAFSAGKLPTTKQFNNFIDWLNEVGITQVEPEANTELSSQGRVLATRVRQILDAYKQFFNNKNGDDILQEAIWHLTEGDLTTTSEAEAEKDEAKADVQALRSSLRTLISIVWDSLSTEGTSIFHDILSLLRLSLADAAGLIEEQAGAAKESLRKVEDEVQSGERDTFGRNKERLEQEKDPKVAWQHGMDTVKDAGTTVIGAAQTTTATAQEKAEKTSDRIHETLTKIAKRAQNDENYKKALDTIFSILQKRLNASLDAAADPSATVANFIADTTPEQHIPKAIDLFRTFLERLAGTSLDPFIGKFRTVTASVMRDPELKQFFDDALTFIRRTLTEADFVNSDEAAQERKQLRVRWRTFMEKDEKWKGEIDQLKEEWKKVESGIRNDKDLENIRVAQNNFTADLGKGLKAAGAEAAGEAKEAAQSAQGTLEAAMEQATWFWQDLFKVYIPKGISKMRDLPIPRTEYKDDEIEFVLENLDISSFNFLPSHVYIRNITDVDITTSDSPETPSRTAVGTLTHIRIQALQLKLDDVSFWYKDKTAGPLTPGEFTGLLGFKLPEKGIDLDLKVRLIPATVKGPQSRDELKHFHVIENAAVTISEDVDIEVKDSNHAMVTTLLKPIVVSRIRDALQRALTGQLRAAVEWADGIAYDISKRQEIFEDTGLGSGGSLVAAIWSEIGRMQREAKYEKHRELGVHATGTGVIVEQRTIIPGEGDQKATVQKSTFAMGAEPQVLSGEKRGPLGTGSEPIVHKVQRLGEEVGVNVKDTVGQAMDVDTEHVANQAQDVLGEVKDRAVGVTKAAYQQVETFKHSVQRKIELEEQRPGWQSAAFDF</sequence>